<dbReference type="InterPro" id="IPR029062">
    <property type="entry name" value="Class_I_gatase-like"/>
</dbReference>
<proteinExistence type="predicted"/>
<dbReference type="AlphaFoldDB" id="F9GG81"/>
<reference evidence="2" key="1">
    <citation type="journal article" date="2012" name="Mol. Plant Microbe Interact.">
        <title>A highly conserved effector in Fusarium oxysporum is required for full virulence on Arabidopsis.</title>
        <authorList>
            <person name="Thatcher L.F."/>
            <person name="Gardiner D.M."/>
            <person name="Kazan K."/>
            <person name="Manners J."/>
        </authorList>
    </citation>
    <scope>NUCLEOTIDE SEQUENCE [LARGE SCALE GENOMIC DNA]</scope>
    <source>
        <strain evidence="2">Fo5176</strain>
    </source>
</reference>
<dbReference type="PROSITE" id="PS51273">
    <property type="entry name" value="GATASE_TYPE_1"/>
    <property type="match status" value="1"/>
</dbReference>
<gene>
    <name evidence="2" type="ORF">FOXB_17665</name>
</gene>
<organism evidence="2">
    <name type="scientific">Fusarium oxysporum (strain Fo5176)</name>
    <name type="common">Fusarium vascular wilt</name>
    <dbReference type="NCBI Taxonomy" id="660025"/>
    <lineage>
        <taxon>Eukaryota</taxon>
        <taxon>Fungi</taxon>
        <taxon>Dikarya</taxon>
        <taxon>Ascomycota</taxon>
        <taxon>Pezizomycotina</taxon>
        <taxon>Sordariomycetes</taxon>
        <taxon>Hypocreomycetidae</taxon>
        <taxon>Hypocreales</taxon>
        <taxon>Nectriaceae</taxon>
        <taxon>Fusarium</taxon>
        <taxon>Fusarium oxysporum species complex</taxon>
    </lineage>
</organism>
<dbReference type="STRING" id="660025.F9GG81"/>
<dbReference type="InterPro" id="IPR017926">
    <property type="entry name" value="GATASE"/>
</dbReference>
<dbReference type="Gene3D" id="3.40.50.880">
    <property type="match status" value="1"/>
</dbReference>
<comment type="caution">
    <text evidence="2">The sequence shown here is derived from an EMBL/GenBank/DDBJ whole genome shotgun (WGS) entry which is preliminary data.</text>
</comment>
<feature type="domain" description="Glutamine amidotransferase" evidence="1">
    <location>
        <begin position="55"/>
        <end position="190"/>
    </location>
</feature>
<accession>F9GG81</accession>
<dbReference type="Pfam" id="PF00117">
    <property type="entry name" value="GATase"/>
    <property type="match status" value="1"/>
</dbReference>
<sequence length="240" mass="26099">MSPSNIRVAILQNFLIEETGGKPMIDRISRLVLQSKPDAEINVHAPIQGDTFPDLETNDLVILTGGPFNLLRRDKPQWVTETLDYIKLATTGRSKPKILGICWGQQAIALALGGSLRKSERGHCIGVENISLMPDGSAFFKARALNIHKNHEIVVTDLGPGLSSLAPNNEVLLSKDNQVLTFQGHPEMDASLSSLFAATDDPSVSLSPGLEAGLKPIDSPHDGELIFEGIMEWAFWDVTP</sequence>
<dbReference type="EMBL" id="AFQF01007579">
    <property type="protein sequence ID" value="EGU71825.1"/>
    <property type="molecule type" value="Genomic_DNA"/>
</dbReference>
<dbReference type="PANTHER" id="PTHR42695">
    <property type="entry name" value="GLUTAMINE AMIDOTRANSFERASE YLR126C-RELATED"/>
    <property type="match status" value="1"/>
</dbReference>
<dbReference type="GO" id="GO:0005634">
    <property type="term" value="C:nucleus"/>
    <property type="evidence" value="ECO:0007669"/>
    <property type="project" value="TreeGrafter"/>
</dbReference>
<name>F9GG81_FUSOF</name>
<dbReference type="PANTHER" id="PTHR42695:SF5">
    <property type="entry name" value="GLUTAMINE AMIDOTRANSFERASE YLR126C-RELATED"/>
    <property type="match status" value="1"/>
</dbReference>
<dbReference type="SUPFAM" id="SSF52317">
    <property type="entry name" value="Class I glutamine amidotransferase-like"/>
    <property type="match status" value="1"/>
</dbReference>
<evidence type="ECO:0000313" key="2">
    <source>
        <dbReference type="EMBL" id="EGU71825.1"/>
    </source>
</evidence>
<dbReference type="GO" id="GO:0005829">
    <property type="term" value="C:cytosol"/>
    <property type="evidence" value="ECO:0007669"/>
    <property type="project" value="TreeGrafter"/>
</dbReference>
<dbReference type="InterPro" id="IPR044992">
    <property type="entry name" value="ChyE-like"/>
</dbReference>
<dbReference type="OrthoDB" id="92161at2759"/>
<evidence type="ECO:0000259" key="1">
    <source>
        <dbReference type="Pfam" id="PF00117"/>
    </source>
</evidence>
<protein>
    <recommendedName>
        <fullName evidence="1">Glutamine amidotransferase domain-containing protein</fullName>
    </recommendedName>
</protein>